<accession>A0ABD3P4N2</accession>
<dbReference type="FunFam" id="3.30.590.10:FF:000006">
    <property type="entry name" value="Arginine kinase 1"/>
    <property type="match status" value="1"/>
</dbReference>
<dbReference type="Proteomes" id="UP001530315">
    <property type="component" value="Unassembled WGS sequence"/>
</dbReference>
<feature type="binding site" evidence="7">
    <location>
        <begin position="399"/>
        <end position="403"/>
    </location>
    <ligand>
        <name>ATP</name>
        <dbReference type="ChEBI" id="CHEBI:30616"/>
    </ligand>
</feature>
<evidence type="ECO:0000256" key="7">
    <source>
        <dbReference type="PROSITE-ProRule" id="PRU00843"/>
    </source>
</evidence>
<gene>
    <name evidence="12" type="ORF">ACHAW5_008119</name>
</gene>
<dbReference type="PROSITE" id="PS51509">
    <property type="entry name" value="PHOSPHAGEN_KINASE_N"/>
    <property type="match status" value="1"/>
</dbReference>
<feature type="domain" description="Phosphagen kinase C-terminal" evidence="11">
    <location>
        <begin position="212"/>
        <end position="474"/>
    </location>
</feature>
<dbReference type="PROSITE" id="PS00112">
    <property type="entry name" value="PHOSPHAGEN_KINASE"/>
    <property type="match status" value="1"/>
</dbReference>
<evidence type="ECO:0000256" key="1">
    <source>
        <dbReference type="ARBA" id="ARBA00006798"/>
    </source>
</evidence>
<keyword evidence="3 7" id="KW-0547">Nucleotide-binding</keyword>
<keyword evidence="4 7" id="KW-0418">Kinase</keyword>
<organism evidence="12 13">
    <name type="scientific">Stephanodiscus triporus</name>
    <dbReference type="NCBI Taxonomy" id="2934178"/>
    <lineage>
        <taxon>Eukaryota</taxon>
        <taxon>Sar</taxon>
        <taxon>Stramenopiles</taxon>
        <taxon>Ochrophyta</taxon>
        <taxon>Bacillariophyta</taxon>
        <taxon>Coscinodiscophyceae</taxon>
        <taxon>Thalassiosirophycidae</taxon>
        <taxon>Stephanodiscales</taxon>
        <taxon>Stephanodiscaceae</taxon>
        <taxon>Stephanodiscus</taxon>
    </lineage>
</organism>
<evidence type="ECO:0008006" key="14">
    <source>
        <dbReference type="Google" id="ProtNLM"/>
    </source>
</evidence>
<feature type="binding site" evidence="7">
    <location>
        <position position="343"/>
    </location>
    <ligand>
        <name>ATP</name>
        <dbReference type="ChEBI" id="CHEBI:30616"/>
    </ligand>
</feature>
<evidence type="ECO:0000256" key="8">
    <source>
        <dbReference type="RuleBase" id="RU000505"/>
    </source>
</evidence>
<proteinExistence type="inferred from homology"/>
<feature type="region of interest" description="Disordered" evidence="9">
    <location>
        <begin position="104"/>
        <end position="191"/>
    </location>
</feature>
<evidence type="ECO:0000256" key="2">
    <source>
        <dbReference type="ARBA" id="ARBA00022679"/>
    </source>
</evidence>
<dbReference type="SUPFAM" id="SSF48034">
    <property type="entry name" value="Guanido kinase N-terminal domain"/>
    <property type="match status" value="1"/>
</dbReference>
<dbReference type="InterPro" id="IPR022414">
    <property type="entry name" value="ATP-guanido_PTrfase_cat"/>
</dbReference>
<evidence type="ECO:0000256" key="5">
    <source>
        <dbReference type="ARBA" id="ARBA00022840"/>
    </source>
</evidence>
<feature type="compositionally biased region" description="Gly residues" evidence="9">
    <location>
        <begin position="129"/>
        <end position="138"/>
    </location>
</feature>
<dbReference type="PANTHER" id="PTHR11547">
    <property type="entry name" value="ARGININE OR CREATINE KINASE"/>
    <property type="match status" value="1"/>
</dbReference>
<comment type="similarity">
    <text evidence="1 6 8">Belongs to the ATP:guanido phosphotransferase family.</text>
</comment>
<feature type="region of interest" description="Disordered" evidence="9">
    <location>
        <begin position="1"/>
        <end position="38"/>
    </location>
</feature>
<dbReference type="PROSITE" id="PS51510">
    <property type="entry name" value="PHOSPHAGEN_KINASE_C"/>
    <property type="match status" value="1"/>
</dbReference>
<evidence type="ECO:0000256" key="3">
    <source>
        <dbReference type="ARBA" id="ARBA00022741"/>
    </source>
</evidence>
<dbReference type="EMBL" id="JALLAZ020000984">
    <property type="protein sequence ID" value="KAL3783185.1"/>
    <property type="molecule type" value="Genomic_DNA"/>
</dbReference>
<keyword evidence="13" id="KW-1185">Reference proteome</keyword>
<protein>
    <recommendedName>
        <fullName evidence="14">Creatine kinase</fullName>
    </recommendedName>
</protein>
<dbReference type="InterPro" id="IPR022413">
    <property type="entry name" value="ATP-guanido_PTrfase_N"/>
</dbReference>
<dbReference type="Pfam" id="PF02807">
    <property type="entry name" value="ATP-gua_PtransN"/>
    <property type="match status" value="1"/>
</dbReference>
<dbReference type="Gene3D" id="1.10.135.10">
    <property type="entry name" value="ATP:guanido phosphotransferase, N-terminal domain"/>
    <property type="match status" value="1"/>
</dbReference>
<dbReference type="InterPro" id="IPR022415">
    <property type="entry name" value="ATP-guanido_PTrfase_AS"/>
</dbReference>
<feature type="binding site" evidence="7">
    <location>
        <position position="280"/>
    </location>
    <ligand>
        <name>ATP</name>
        <dbReference type="ChEBI" id="CHEBI:30616"/>
    </ligand>
</feature>
<evidence type="ECO:0000256" key="9">
    <source>
        <dbReference type="SAM" id="MobiDB-lite"/>
    </source>
</evidence>
<dbReference type="GO" id="GO:0016301">
    <property type="term" value="F:kinase activity"/>
    <property type="evidence" value="ECO:0007669"/>
    <property type="project" value="UniProtKB-KW"/>
</dbReference>
<evidence type="ECO:0000313" key="13">
    <source>
        <dbReference type="Proteomes" id="UP001530315"/>
    </source>
</evidence>
<sequence>MVPPIPFTHVARHDHRGRDTPGIGVAPRRESRPGLALPLGANPPRRLGVIVGDAECYEVFRELLDPIIREYHGIRQGDLDFEEWKDPELPTESNFLRRRGLGVVMGGPPSANVSGAARSSSSSRSRSRGVGGHGGVIKSGGVADDDEYDDEFDDEYDDEYDDDDDGSPVVRRRGRSISSEQRTRSILRRHPTIINNPRLMVTNRPADPEGKYVISTRIRVARSIDGFKFPPTMSRSDRRRVEGLVGECVSNSRGPTLSNGTYRSVLSMSSDQNHDLIKRHLLFDNPNEWTIASGLGRDWPDGRALFANVPDLGGVVRDDDDATTTTTTTPDFMIWVNEEDHVRAMCLRDGGDIQGVFTTLTNGVRELERELRARGHHFVHDARLGYLTSCPTNVGTAMRASVHVRLTNLGRLPGFFDLVERLKLEVRGKYGETDRHYTGVFDISNLERLGKSEVHLINVMVEGVSKLIELERRLEAGEVVDIDTIARV</sequence>
<feature type="binding site" evidence="7">
    <location>
        <begin position="427"/>
        <end position="432"/>
    </location>
    <ligand>
        <name>ATP</name>
        <dbReference type="ChEBI" id="CHEBI:30616"/>
    </ligand>
</feature>
<dbReference type="InterPro" id="IPR000749">
    <property type="entry name" value="ATP-guanido_PTrfase"/>
</dbReference>
<keyword evidence="5 7" id="KW-0067">ATP-binding</keyword>
<dbReference type="GO" id="GO:0005524">
    <property type="term" value="F:ATP binding"/>
    <property type="evidence" value="ECO:0007669"/>
    <property type="project" value="UniProtKB-UniRule"/>
</dbReference>
<dbReference type="Pfam" id="PF00217">
    <property type="entry name" value="ATP-gua_Ptrans"/>
    <property type="match status" value="1"/>
</dbReference>
<dbReference type="PANTHER" id="PTHR11547:SF38">
    <property type="entry name" value="ARGININE KINASE 1-RELATED"/>
    <property type="match status" value="1"/>
</dbReference>
<dbReference type="AlphaFoldDB" id="A0ABD3P4N2"/>
<dbReference type="InterPro" id="IPR014746">
    <property type="entry name" value="Gln_synth/guanido_kin_cat_dom"/>
</dbReference>
<dbReference type="SUPFAM" id="SSF55931">
    <property type="entry name" value="Glutamine synthetase/guanido kinase"/>
    <property type="match status" value="1"/>
</dbReference>
<evidence type="ECO:0000313" key="12">
    <source>
        <dbReference type="EMBL" id="KAL3783185.1"/>
    </source>
</evidence>
<feature type="domain" description="Phosphagen kinase N-terminal" evidence="10">
    <location>
        <begin position="1"/>
        <end position="73"/>
    </location>
</feature>
<evidence type="ECO:0000256" key="4">
    <source>
        <dbReference type="ARBA" id="ARBA00022777"/>
    </source>
</evidence>
<evidence type="ECO:0000259" key="11">
    <source>
        <dbReference type="PROSITE" id="PS51510"/>
    </source>
</evidence>
<name>A0ABD3P4N2_9STRA</name>
<evidence type="ECO:0000256" key="6">
    <source>
        <dbReference type="PROSITE-ProRule" id="PRU00842"/>
    </source>
</evidence>
<dbReference type="Gene3D" id="3.30.590.10">
    <property type="entry name" value="Glutamine synthetase/guanido kinase, catalytic domain"/>
    <property type="match status" value="1"/>
</dbReference>
<feature type="compositionally biased region" description="Low complexity" evidence="9">
    <location>
        <begin position="106"/>
        <end position="124"/>
    </location>
</feature>
<feature type="binding site" evidence="7">
    <location>
        <begin position="215"/>
        <end position="219"/>
    </location>
    <ligand>
        <name>ATP</name>
        <dbReference type="ChEBI" id="CHEBI:30616"/>
    </ligand>
</feature>
<keyword evidence="2 7" id="KW-0808">Transferase</keyword>
<feature type="compositionally biased region" description="Acidic residues" evidence="9">
    <location>
        <begin position="143"/>
        <end position="166"/>
    </location>
</feature>
<dbReference type="InterPro" id="IPR036802">
    <property type="entry name" value="ATP-guanido_PTrfase_N_sf"/>
</dbReference>
<evidence type="ECO:0000259" key="10">
    <source>
        <dbReference type="PROSITE" id="PS51509"/>
    </source>
</evidence>
<reference evidence="12 13" key="1">
    <citation type="submission" date="2024-10" db="EMBL/GenBank/DDBJ databases">
        <title>Updated reference genomes for cyclostephanoid diatoms.</title>
        <authorList>
            <person name="Roberts W.R."/>
            <person name="Alverson A.J."/>
        </authorList>
    </citation>
    <scope>NUCLEOTIDE SEQUENCE [LARGE SCALE GENOMIC DNA]</scope>
    <source>
        <strain evidence="12 13">AJA276-08</strain>
    </source>
</reference>
<comment type="caution">
    <text evidence="12">The sequence shown here is derived from an EMBL/GenBank/DDBJ whole genome shotgun (WGS) entry which is preliminary data.</text>
</comment>